<evidence type="ECO:0000256" key="3">
    <source>
        <dbReference type="ARBA" id="ARBA00023180"/>
    </source>
</evidence>
<feature type="compositionally biased region" description="Acidic residues" evidence="4">
    <location>
        <begin position="181"/>
        <end position="198"/>
    </location>
</feature>
<feature type="compositionally biased region" description="Basic and acidic residues" evidence="4">
    <location>
        <begin position="199"/>
        <end position="216"/>
    </location>
</feature>
<feature type="compositionally biased region" description="Polar residues" evidence="4">
    <location>
        <begin position="272"/>
        <end position="281"/>
    </location>
</feature>
<dbReference type="InterPro" id="IPR029034">
    <property type="entry name" value="Cystine-knot_cytokine"/>
</dbReference>
<evidence type="ECO:0000313" key="6">
    <source>
        <dbReference type="EMBL" id="KAK6645050.1"/>
    </source>
</evidence>
<keyword evidence="2" id="KW-1015">Disulfide bond</keyword>
<gene>
    <name evidence="6" type="ORF">RUM43_001326</name>
</gene>
<dbReference type="GO" id="GO:0008083">
    <property type="term" value="F:growth factor activity"/>
    <property type="evidence" value="ECO:0007669"/>
    <property type="project" value="TreeGrafter"/>
</dbReference>
<evidence type="ECO:0000313" key="7">
    <source>
        <dbReference type="Proteomes" id="UP001372834"/>
    </source>
</evidence>
<feature type="compositionally biased region" description="Basic and acidic residues" evidence="4">
    <location>
        <begin position="144"/>
        <end position="153"/>
    </location>
</feature>
<evidence type="ECO:0000256" key="1">
    <source>
        <dbReference type="ARBA" id="ARBA00022729"/>
    </source>
</evidence>
<feature type="domain" description="Spaetzle" evidence="5">
    <location>
        <begin position="355"/>
        <end position="447"/>
    </location>
</feature>
<feature type="compositionally biased region" description="Polar residues" evidence="4">
    <location>
        <begin position="1"/>
        <end position="18"/>
    </location>
</feature>
<accession>A0AAN8SIV6</accession>
<dbReference type="GO" id="GO:0045087">
    <property type="term" value="P:innate immune response"/>
    <property type="evidence" value="ECO:0007669"/>
    <property type="project" value="TreeGrafter"/>
</dbReference>
<dbReference type="EMBL" id="JAWJWE010000001">
    <property type="protein sequence ID" value="KAK6645050.1"/>
    <property type="molecule type" value="Genomic_DNA"/>
</dbReference>
<dbReference type="PANTHER" id="PTHR23199:SF12">
    <property type="entry name" value="NEUROTROPHIN 1-RELATED"/>
    <property type="match status" value="1"/>
</dbReference>
<feature type="region of interest" description="Disordered" evidence="4">
    <location>
        <begin position="1"/>
        <end position="20"/>
    </location>
</feature>
<evidence type="ECO:0000256" key="2">
    <source>
        <dbReference type="ARBA" id="ARBA00023157"/>
    </source>
</evidence>
<dbReference type="Pfam" id="PF16077">
    <property type="entry name" value="Spaetzle"/>
    <property type="match status" value="1"/>
</dbReference>
<organism evidence="6 7">
    <name type="scientific">Polyplax serrata</name>
    <name type="common">Common mouse louse</name>
    <dbReference type="NCBI Taxonomy" id="468196"/>
    <lineage>
        <taxon>Eukaryota</taxon>
        <taxon>Metazoa</taxon>
        <taxon>Ecdysozoa</taxon>
        <taxon>Arthropoda</taxon>
        <taxon>Hexapoda</taxon>
        <taxon>Insecta</taxon>
        <taxon>Pterygota</taxon>
        <taxon>Neoptera</taxon>
        <taxon>Paraneoptera</taxon>
        <taxon>Psocodea</taxon>
        <taxon>Troctomorpha</taxon>
        <taxon>Phthiraptera</taxon>
        <taxon>Anoplura</taxon>
        <taxon>Polyplacidae</taxon>
        <taxon>Polyplax</taxon>
    </lineage>
</organism>
<reference evidence="6 7" key="1">
    <citation type="submission" date="2023-10" db="EMBL/GenBank/DDBJ databases">
        <title>Genomes of two closely related lineages of the louse Polyplax serrata with different host specificities.</title>
        <authorList>
            <person name="Martinu J."/>
            <person name="Tarabai H."/>
            <person name="Stefka J."/>
            <person name="Hypsa V."/>
        </authorList>
    </citation>
    <scope>NUCLEOTIDE SEQUENCE [LARGE SCALE GENOMIC DNA]</scope>
    <source>
        <strain evidence="6">HR10_N</strain>
    </source>
</reference>
<feature type="region of interest" description="Disordered" evidence="4">
    <location>
        <begin position="135"/>
        <end position="295"/>
    </location>
</feature>
<feature type="compositionally biased region" description="Polar residues" evidence="4">
    <location>
        <begin position="158"/>
        <end position="176"/>
    </location>
</feature>
<protein>
    <recommendedName>
        <fullName evidence="5">Spaetzle domain-containing protein</fullName>
    </recommendedName>
</protein>
<keyword evidence="3" id="KW-0325">Glycoprotein</keyword>
<name>A0AAN8SIV6_POLSC</name>
<proteinExistence type="predicted"/>
<keyword evidence="1" id="KW-0732">Signal</keyword>
<dbReference type="Gene3D" id="2.10.90.10">
    <property type="entry name" value="Cystine-knot cytokines"/>
    <property type="match status" value="1"/>
</dbReference>
<dbReference type="GO" id="GO:0005121">
    <property type="term" value="F:Toll binding"/>
    <property type="evidence" value="ECO:0007669"/>
    <property type="project" value="TreeGrafter"/>
</dbReference>
<dbReference type="GO" id="GO:0021556">
    <property type="term" value="P:central nervous system formation"/>
    <property type="evidence" value="ECO:0007669"/>
    <property type="project" value="TreeGrafter"/>
</dbReference>
<dbReference type="GO" id="GO:0005615">
    <property type="term" value="C:extracellular space"/>
    <property type="evidence" value="ECO:0007669"/>
    <property type="project" value="UniProtKB-ARBA"/>
</dbReference>
<evidence type="ECO:0000259" key="5">
    <source>
        <dbReference type="Pfam" id="PF16077"/>
    </source>
</evidence>
<comment type="caution">
    <text evidence="6">The sequence shown here is derived from an EMBL/GenBank/DDBJ whole genome shotgun (WGS) entry which is preliminary data.</text>
</comment>
<dbReference type="AlphaFoldDB" id="A0AAN8SIV6"/>
<dbReference type="SUPFAM" id="SSF57501">
    <property type="entry name" value="Cystine-knot cytokines"/>
    <property type="match status" value="1"/>
</dbReference>
<dbReference type="InterPro" id="IPR052444">
    <property type="entry name" value="Spz/Toll_ligand-like"/>
</dbReference>
<dbReference type="InterPro" id="IPR032104">
    <property type="entry name" value="Spaetzle"/>
</dbReference>
<dbReference type="FunFam" id="2.10.90.10:FF:000056">
    <property type="entry name" value="Protein spaetzle"/>
    <property type="match status" value="1"/>
</dbReference>
<sequence length="475" mass="53694">MSSARVSSTSNMSISQKGKQGIPPLEIVQSILTSLPTDPYIPAWQTQLSTYRIDQKSFDSGSIRRNDEGINGGGILPVLHHKNVTQSKGETNLPRGQPYVYNPHYGDRWYNVNERPPQHHYHHSILPVLHQPEFRQTDQSGNNKNHETSHSVTDDNDGVTTTEAYQNFNGTYSSHVNYGEEGAEGEAAAGEEEGEEDKNEARRNKNARGEEEEKPSLGRANGGMEKINFEESSRNYRRGNTRKDGMNVISTTEKLIRNPTYKGGGGNKRQRPSGSKPQSGQIVFPDGYRRQKFTPRGTKCGKKTTFCEHVGEEYPSDYINQILKKEGAMFKEFFGKDVISDPNITERIHAPEENSLCPFRQEVVFPRAAKNKEDKWLFVVNQDQYVQGVTVEVCLNPESRCILTESFPLSYTPYCKQKYIERRLVAIGEDGKPHSDSFRLPSCCSCVLKHETSARMGTLRTSPAERRKRETNSHN</sequence>
<evidence type="ECO:0000256" key="4">
    <source>
        <dbReference type="SAM" id="MobiDB-lite"/>
    </source>
</evidence>
<dbReference type="Proteomes" id="UP001372834">
    <property type="component" value="Unassembled WGS sequence"/>
</dbReference>
<dbReference type="PANTHER" id="PTHR23199">
    <property type="entry name" value="NEUROTROPHIN 1-RELATED"/>
    <property type="match status" value="1"/>
</dbReference>